<reference evidence="1 2" key="1">
    <citation type="submission" date="2014-11" db="EMBL/GenBank/DDBJ databases">
        <title>Genetic blueprint of the zoonotic pathogen Toxocara canis.</title>
        <authorList>
            <person name="Zhu X.-Q."/>
            <person name="Korhonen P.K."/>
            <person name="Cai H."/>
            <person name="Young N.D."/>
            <person name="Nejsum P."/>
            <person name="von Samson-Himmelstjerna G."/>
            <person name="Boag P.R."/>
            <person name="Tan P."/>
            <person name="Li Q."/>
            <person name="Min J."/>
            <person name="Yang Y."/>
            <person name="Wang X."/>
            <person name="Fang X."/>
            <person name="Hall R.S."/>
            <person name="Hofmann A."/>
            <person name="Sternberg P.W."/>
            <person name="Jex A.R."/>
            <person name="Gasser R.B."/>
        </authorList>
    </citation>
    <scope>NUCLEOTIDE SEQUENCE [LARGE SCALE GENOMIC DNA]</scope>
    <source>
        <strain evidence="1">PN_DK_2014</strain>
    </source>
</reference>
<organism evidence="1 2">
    <name type="scientific">Toxocara canis</name>
    <name type="common">Canine roundworm</name>
    <dbReference type="NCBI Taxonomy" id="6265"/>
    <lineage>
        <taxon>Eukaryota</taxon>
        <taxon>Metazoa</taxon>
        <taxon>Ecdysozoa</taxon>
        <taxon>Nematoda</taxon>
        <taxon>Chromadorea</taxon>
        <taxon>Rhabditida</taxon>
        <taxon>Spirurina</taxon>
        <taxon>Ascaridomorpha</taxon>
        <taxon>Ascaridoidea</taxon>
        <taxon>Toxocaridae</taxon>
        <taxon>Toxocara</taxon>
    </lineage>
</organism>
<proteinExistence type="predicted"/>
<gene>
    <name evidence="1" type="ORF">Tcan_10650</name>
</gene>
<accession>A0A0B2VPM5</accession>
<keyword evidence="2" id="KW-1185">Reference proteome</keyword>
<protein>
    <submittedName>
        <fullName evidence="1">Uncharacterized protein</fullName>
    </submittedName>
</protein>
<evidence type="ECO:0000313" key="1">
    <source>
        <dbReference type="EMBL" id="KHN83538.1"/>
    </source>
</evidence>
<dbReference type="EMBL" id="JPKZ01001180">
    <property type="protein sequence ID" value="KHN83538.1"/>
    <property type="molecule type" value="Genomic_DNA"/>
</dbReference>
<dbReference type="Proteomes" id="UP000031036">
    <property type="component" value="Unassembled WGS sequence"/>
</dbReference>
<comment type="caution">
    <text evidence="1">The sequence shown here is derived from an EMBL/GenBank/DDBJ whole genome shotgun (WGS) entry which is preliminary data.</text>
</comment>
<dbReference type="AlphaFoldDB" id="A0A0B2VPM5"/>
<sequence>MRLRRSRCYLKNWSLAQTAPSIRKQTTEVLPVIGKHCEHVSDPKILRRANVADEVDEDNIVCQHKAKLGVAVDRLTSTTVGQALLHRKCLKDACRANTAIRRRTREIGHQSQLTGNQHSICKKCIQGNAISQAEPIKGSVKDI</sequence>
<name>A0A0B2VPM5_TOXCA</name>
<evidence type="ECO:0000313" key="2">
    <source>
        <dbReference type="Proteomes" id="UP000031036"/>
    </source>
</evidence>